<protein>
    <recommendedName>
        <fullName evidence="2">Anti-sigma factor antagonist</fullName>
    </recommendedName>
</protein>
<dbReference type="PROSITE" id="PS50801">
    <property type="entry name" value="STAS"/>
    <property type="match status" value="1"/>
</dbReference>
<accession>A0A101JUS9</accession>
<dbReference type="PANTHER" id="PTHR33495:SF2">
    <property type="entry name" value="ANTI-SIGMA FACTOR ANTAGONIST TM_1081-RELATED"/>
    <property type="match status" value="1"/>
</dbReference>
<evidence type="ECO:0000313" key="4">
    <source>
        <dbReference type="EMBL" id="KUL33364.1"/>
    </source>
</evidence>
<dbReference type="EMBL" id="LLZH01000145">
    <property type="protein sequence ID" value="KUL33364.1"/>
    <property type="molecule type" value="Genomic_DNA"/>
</dbReference>
<dbReference type="PANTHER" id="PTHR33495">
    <property type="entry name" value="ANTI-SIGMA FACTOR ANTAGONIST TM_1081-RELATED-RELATED"/>
    <property type="match status" value="1"/>
</dbReference>
<gene>
    <name evidence="4" type="ORF">ADL15_17895</name>
</gene>
<reference evidence="4 5" key="1">
    <citation type="submission" date="2015-10" db="EMBL/GenBank/DDBJ databases">
        <authorList>
            <person name="Gilbert D.G."/>
        </authorList>
    </citation>
    <scope>NUCLEOTIDE SEQUENCE [LARGE SCALE GENOMIC DNA]</scope>
    <source>
        <strain evidence="4 5">NRRL B-16712</strain>
    </source>
</reference>
<dbReference type="RefSeq" id="WP_083971390.1">
    <property type="nucleotide sequence ID" value="NZ_LLZH01000145.1"/>
</dbReference>
<dbReference type="OrthoDB" id="3298352at2"/>
<proteinExistence type="inferred from homology"/>
<dbReference type="AlphaFoldDB" id="A0A101JUS9"/>
<dbReference type="InterPro" id="IPR002645">
    <property type="entry name" value="STAS_dom"/>
</dbReference>
<sequence>MRIVRDGVDGLVRMAFHGELDLATVDQVAAQVSAELAAPGLLRLVLDLAGLTFCDSTGIDALINAQIAARDRGVIFQVVRPRGIVRRTLVATGVLELLTTATG</sequence>
<dbReference type="SUPFAM" id="SSF52091">
    <property type="entry name" value="SpoIIaa-like"/>
    <property type="match status" value="1"/>
</dbReference>
<evidence type="ECO:0000313" key="5">
    <source>
        <dbReference type="Proteomes" id="UP000053244"/>
    </source>
</evidence>
<comment type="similarity">
    <text evidence="1 2">Belongs to the anti-sigma-factor antagonist family.</text>
</comment>
<name>A0A101JUS9_9ACTN</name>
<evidence type="ECO:0000259" key="3">
    <source>
        <dbReference type="PROSITE" id="PS50801"/>
    </source>
</evidence>
<dbReference type="InterPro" id="IPR003658">
    <property type="entry name" value="Anti-sigma_ant"/>
</dbReference>
<keyword evidence="5" id="KW-1185">Reference proteome</keyword>
<dbReference type="Gene3D" id="3.30.750.24">
    <property type="entry name" value="STAS domain"/>
    <property type="match status" value="1"/>
</dbReference>
<dbReference type="CDD" id="cd07043">
    <property type="entry name" value="STAS_anti-anti-sigma_factors"/>
    <property type="match status" value="1"/>
</dbReference>
<organism evidence="4 5">
    <name type="scientific">Actinoplanes awajinensis subsp. mycoplanecinus</name>
    <dbReference type="NCBI Taxonomy" id="135947"/>
    <lineage>
        <taxon>Bacteria</taxon>
        <taxon>Bacillati</taxon>
        <taxon>Actinomycetota</taxon>
        <taxon>Actinomycetes</taxon>
        <taxon>Micromonosporales</taxon>
        <taxon>Micromonosporaceae</taxon>
        <taxon>Actinoplanes</taxon>
    </lineage>
</organism>
<feature type="domain" description="STAS" evidence="3">
    <location>
        <begin position="1"/>
        <end position="103"/>
    </location>
</feature>
<dbReference type="GO" id="GO:0043856">
    <property type="term" value="F:anti-sigma factor antagonist activity"/>
    <property type="evidence" value="ECO:0007669"/>
    <property type="project" value="InterPro"/>
</dbReference>
<dbReference type="NCBIfam" id="TIGR00377">
    <property type="entry name" value="ant_ant_sig"/>
    <property type="match status" value="1"/>
</dbReference>
<dbReference type="Pfam" id="PF01740">
    <property type="entry name" value="STAS"/>
    <property type="match status" value="1"/>
</dbReference>
<dbReference type="InterPro" id="IPR036513">
    <property type="entry name" value="STAS_dom_sf"/>
</dbReference>
<dbReference type="Proteomes" id="UP000053244">
    <property type="component" value="Unassembled WGS sequence"/>
</dbReference>
<evidence type="ECO:0000256" key="2">
    <source>
        <dbReference type="RuleBase" id="RU003749"/>
    </source>
</evidence>
<evidence type="ECO:0000256" key="1">
    <source>
        <dbReference type="ARBA" id="ARBA00009013"/>
    </source>
</evidence>
<comment type="caution">
    <text evidence="4">The sequence shown here is derived from an EMBL/GenBank/DDBJ whole genome shotgun (WGS) entry which is preliminary data.</text>
</comment>